<comment type="caution">
    <text evidence="13">Was originally thought to be a dihydrodipicolinate reductase (DHDPR), catalyzing the conversion of dihydrodipicolinate to tetrahydrodipicolinate. However, it was shown in E.coli that the substrate of the enzymatic reaction is not dihydrodipicolinate (DHDP) but in fact (2S,4S)-4-hydroxy-2,3,4,5-tetrahydrodipicolinic acid (HTPA), the product released by the DapA-catalyzed reaction.</text>
</comment>
<dbReference type="GO" id="GO:0050661">
    <property type="term" value="F:NADP binding"/>
    <property type="evidence" value="ECO:0007669"/>
    <property type="project" value="UniProtKB-UniRule"/>
</dbReference>
<keyword evidence="8 13" id="KW-0457">Lysine biosynthesis</keyword>
<dbReference type="PROSITE" id="PS01298">
    <property type="entry name" value="DAPB"/>
    <property type="match status" value="1"/>
</dbReference>
<dbReference type="SUPFAM" id="SSF55347">
    <property type="entry name" value="Glyceraldehyde-3-phosphate dehydrogenase-like, C-terminal domain"/>
    <property type="match status" value="1"/>
</dbReference>
<feature type="active site" description="Proton donor/acceptor" evidence="13">
    <location>
        <position position="154"/>
    </location>
</feature>
<dbReference type="HAMAP" id="MF_00102">
    <property type="entry name" value="DapB"/>
    <property type="match status" value="1"/>
</dbReference>
<proteinExistence type="inferred from homology"/>
<dbReference type="CDD" id="cd02274">
    <property type="entry name" value="DHDPR_N"/>
    <property type="match status" value="1"/>
</dbReference>
<evidence type="ECO:0000256" key="1">
    <source>
        <dbReference type="ARBA" id="ARBA00006642"/>
    </source>
</evidence>
<gene>
    <name evidence="13" type="primary">dapB</name>
    <name evidence="16" type="ORF">IC620_04395</name>
</gene>
<dbReference type="Pfam" id="PF05173">
    <property type="entry name" value="DapB_C"/>
    <property type="match status" value="1"/>
</dbReference>
<dbReference type="RefSeq" id="WP_191141641.1">
    <property type="nucleotide sequence ID" value="NZ_JACXAH010000005.1"/>
</dbReference>
<dbReference type="PANTHER" id="PTHR20836:SF0">
    <property type="entry name" value="4-HYDROXY-TETRAHYDRODIPICOLINATE REDUCTASE 1, CHLOROPLASTIC-RELATED"/>
    <property type="match status" value="1"/>
</dbReference>
<evidence type="ECO:0000256" key="9">
    <source>
        <dbReference type="ARBA" id="ARBA00037922"/>
    </source>
</evidence>
<accession>A0A926RWK0</accession>
<evidence type="ECO:0000256" key="11">
    <source>
        <dbReference type="ARBA" id="ARBA00049080"/>
    </source>
</evidence>
<name>A0A926RWK0_9BACL</name>
<evidence type="ECO:0000256" key="2">
    <source>
        <dbReference type="ARBA" id="ARBA00022490"/>
    </source>
</evidence>
<feature type="binding site" evidence="13">
    <location>
        <begin position="124"/>
        <end position="127"/>
    </location>
    <ligand>
        <name>NAD(+)</name>
        <dbReference type="ChEBI" id="CHEBI:57540"/>
    </ligand>
</feature>
<dbReference type="InterPro" id="IPR023940">
    <property type="entry name" value="DHDPR_bac"/>
</dbReference>
<dbReference type="GO" id="GO:0016726">
    <property type="term" value="F:oxidoreductase activity, acting on CH or CH2 groups, NAD or NADP as acceptor"/>
    <property type="evidence" value="ECO:0007669"/>
    <property type="project" value="UniProtKB-UniRule"/>
</dbReference>
<feature type="binding site" evidence="13">
    <location>
        <position position="36"/>
    </location>
    <ligand>
        <name>NADP(+)</name>
        <dbReference type="ChEBI" id="CHEBI:58349"/>
    </ligand>
</feature>
<dbReference type="GO" id="GO:0009089">
    <property type="term" value="P:lysine biosynthetic process via diaminopimelate"/>
    <property type="evidence" value="ECO:0007669"/>
    <property type="project" value="UniProtKB-UniRule"/>
</dbReference>
<comment type="caution">
    <text evidence="16">The sequence shown here is derived from an EMBL/GenBank/DDBJ whole genome shotgun (WGS) entry which is preliminary data.</text>
</comment>
<dbReference type="FunFam" id="3.30.360.10:FF:000009">
    <property type="entry name" value="4-hydroxy-tetrahydrodipicolinate reductase"/>
    <property type="match status" value="1"/>
</dbReference>
<comment type="catalytic activity">
    <reaction evidence="11 13">
        <text>(S)-2,3,4,5-tetrahydrodipicolinate + NADP(+) + H2O = (2S,4S)-4-hydroxy-2,3,4,5-tetrahydrodipicolinate + NADPH + H(+)</text>
        <dbReference type="Rhea" id="RHEA:35331"/>
        <dbReference type="ChEBI" id="CHEBI:15377"/>
        <dbReference type="ChEBI" id="CHEBI:15378"/>
        <dbReference type="ChEBI" id="CHEBI:16845"/>
        <dbReference type="ChEBI" id="CHEBI:57783"/>
        <dbReference type="ChEBI" id="CHEBI:58349"/>
        <dbReference type="ChEBI" id="CHEBI:67139"/>
        <dbReference type="EC" id="1.17.1.8"/>
    </reaction>
</comment>
<keyword evidence="3 13" id="KW-0028">Amino-acid biosynthesis</keyword>
<protein>
    <recommendedName>
        <fullName evidence="10 13">4-hydroxy-tetrahydrodipicolinate reductase</fullName>
        <shortName evidence="13">HTPA reductase</shortName>
        <ecNumber evidence="10 13">1.17.1.8</ecNumber>
    </recommendedName>
</protein>
<dbReference type="Gene3D" id="3.30.360.10">
    <property type="entry name" value="Dihydrodipicolinate Reductase, domain 2"/>
    <property type="match status" value="1"/>
</dbReference>
<evidence type="ECO:0000313" key="17">
    <source>
        <dbReference type="Proteomes" id="UP000661691"/>
    </source>
</evidence>
<dbReference type="GO" id="GO:0008839">
    <property type="term" value="F:4-hydroxy-tetrahydrodipicolinate reductase"/>
    <property type="evidence" value="ECO:0007669"/>
    <property type="project" value="UniProtKB-UniRule"/>
</dbReference>
<dbReference type="InterPro" id="IPR036291">
    <property type="entry name" value="NAD(P)-bd_dom_sf"/>
</dbReference>
<keyword evidence="7 13" id="KW-0520">NAD</keyword>
<dbReference type="Proteomes" id="UP000661691">
    <property type="component" value="Unassembled WGS sequence"/>
</dbReference>
<keyword evidence="2 13" id="KW-0963">Cytoplasm</keyword>
<dbReference type="EC" id="1.17.1.8" evidence="10 13"/>
<keyword evidence="6 13" id="KW-0560">Oxidoreductase</keyword>
<comment type="function">
    <text evidence="13">Catalyzes the conversion of 4-hydroxy-tetrahydrodipicolinate (HTPA) to tetrahydrodipicolinate.</text>
</comment>
<evidence type="ECO:0000256" key="4">
    <source>
        <dbReference type="ARBA" id="ARBA00022857"/>
    </source>
</evidence>
<dbReference type="InterPro" id="IPR022664">
    <property type="entry name" value="DapB_N_CS"/>
</dbReference>
<evidence type="ECO:0000313" key="16">
    <source>
        <dbReference type="EMBL" id="MBD1371596.1"/>
    </source>
</evidence>
<keyword evidence="5 13" id="KW-0220">Diaminopimelate biosynthesis</keyword>
<feature type="binding site" evidence="13">
    <location>
        <begin position="9"/>
        <end position="14"/>
    </location>
    <ligand>
        <name>NAD(+)</name>
        <dbReference type="ChEBI" id="CHEBI:57540"/>
    </ligand>
</feature>
<evidence type="ECO:0000256" key="12">
    <source>
        <dbReference type="ARBA" id="ARBA00049396"/>
    </source>
</evidence>
<feature type="active site" description="Proton donor" evidence="13">
    <location>
        <position position="158"/>
    </location>
</feature>
<dbReference type="EMBL" id="JACXAH010000005">
    <property type="protein sequence ID" value="MBD1371596.1"/>
    <property type="molecule type" value="Genomic_DNA"/>
</dbReference>
<evidence type="ECO:0000256" key="5">
    <source>
        <dbReference type="ARBA" id="ARBA00022915"/>
    </source>
</evidence>
<evidence type="ECO:0000256" key="7">
    <source>
        <dbReference type="ARBA" id="ARBA00023027"/>
    </source>
</evidence>
<dbReference type="InterPro" id="IPR022663">
    <property type="entry name" value="DapB_C"/>
</dbReference>
<sequence>MEISVIVAGATGRMGQEVVRMIEQNDHLHLVGAVSRSNVGKDIGDIVGLGKLGILCTASVIQTLETVQADVLIDFTTPEHVKVHAEQAILAGVRPVIGTSGLSEKDIESLSHLARLYKIGVIFAPNFAIGAVLMMQFAAKAALYMPHVEIIESHHDQKLDAPSGTAVKTAEMIARNRSEIKQGHPDEQELIDGARGAMMSGFRIHSVRLPGMVAHQEVIFGDQGQTLTIRHDSIHRESFMPGVKLAVEKVMELDYFVYGLENVLDF</sequence>
<dbReference type="InterPro" id="IPR000846">
    <property type="entry name" value="DapB_N"/>
</dbReference>
<comment type="subunit">
    <text evidence="13">Homotetramer.</text>
</comment>
<dbReference type="Pfam" id="PF01113">
    <property type="entry name" value="DapB_N"/>
    <property type="match status" value="1"/>
</dbReference>
<feature type="binding site" evidence="13">
    <location>
        <begin position="164"/>
        <end position="165"/>
    </location>
    <ligand>
        <name>(S)-2,3,4,5-tetrahydrodipicolinate</name>
        <dbReference type="ChEBI" id="CHEBI:16845"/>
    </ligand>
</feature>
<dbReference type="PANTHER" id="PTHR20836">
    <property type="entry name" value="DIHYDRODIPICOLINATE REDUCTASE"/>
    <property type="match status" value="1"/>
</dbReference>
<comment type="catalytic activity">
    <reaction evidence="12 13">
        <text>(S)-2,3,4,5-tetrahydrodipicolinate + NAD(+) + H2O = (2S,4S)-4-hydroxy-2,3,4,5-tetrahydrodipicolinate + NADH + H(+)</text>
        <dbReference type="Rhea" id="RHEA:35323"/>
        <dbReference type="ChEBI" id="CHEBI:15377"/>
        <dbReference type="ChEBI" id="CHEBI:15378"/>
        <dbReference type="ChEBI" id="CHEBI:16845"/>
        <dbReference type="ChEBI" id="CHEBI:57540"/>
        <dbReference type="ChEBI" id="CHEBI:57945"/>
        <dbReference type="ChEBI" id="CHEBI:67139"/>
        <dbReference type="EC" id="1.17.1.8"/>
    </reaction>
</comment>
<dbReference type="NCBIfam" id="TIGR00036">
    <property type="entry name" value="dapB"/>
    <property type="match status" value="1"/>
</dbReference>
<evidence type="ECO:0000256" key="8">
    <source>
        <dbReference type="ARBA" id="ARBA00023154"/>
    </source>
</evidence>
<feature type="domain" description="Dihydrodipicolinate reductase C-terminal" evidence="15">
    <location>
        <begin position="130"/>
        <end position="264"/>
    </location>
</feature>
<feature type="domain" description="Dihydrodipicolinate reductase N-terminal" evidence="14">
    <location>
        <begin position="3"/>
        <end position="127"/>
    </location>
</feature>
<comment type="pathway">
    <text evidence="9 13">Amino-acid biosynthesis; L-lysine biosynthesis via DAP pathway; (S)-tetrahydrodipicolinate from L-aspartate: step 4/4.</text>
</comment>
<comment type="similarity">
    <text evidence="1 13">Belongs to the DapB family.</text>
</comment>
<dbReference type="GO" id="GO:0051287">
    <property type="term" value="F:NAD binding"/>
    <property type="evidence" value="ECO:0007669"/>
    <property type="project" value="UniProtKB-UniRule"/>
</dbReference>
<evidence type="ECO:0000256" key="10">
    <source>
        <dbReference type="ARBA" id="ARBA00038983"/>
    </source>
</evidence>
<dbReference type="GO" id="GO:0019877">
    <property type="term" value="P:diaminopimelate biosynthetic process"/>
    <property type="evidence" value="ECO:0007669"/>
    <property type="project" value="UniProtKB-UniRule"/>
</dbReference>
<evidence type="ECO:0000259" key="15">
    <source>
        <dbReference type="Pfam" id="PF05173"/>
    </source>
</evidence>
<feature type="binding site" evidence="13">
    <location>
        <position position="155"/>
    </location>
    <ligand>
        <name>(S)-2,3,4,5-tetrahydrodipicolinate</name>
        <dbReference type="ChEBI" id="CHEBI:16845"/>
    </ligand>
</feature>
<comment type="caution">
    <text evidence="13">Lacks conserved residue(s) required for the propagation of feature annotation.</text>
</comment>
<evidence type="ECO:0000256" key="3">
    <source>
        <dbReference type="ARBA" id="ARBA00022605"/>
    </source>
</evidence>
<organism evidence="16 17">
    <name type="scientific">Polycladospora coralii</name>
    <dbReference type="NCBI Taxonomy" id="2771432"/>
    <lineage>
        <taxon>Bacteria</taxon>
        <taxon>Bacillati</taxon>
        <taxon>Bacillota</taxon>
        <taxon>Bacilli</taxon>
        <taxon>Bacillales</taxon>
        <taxon>Thermoactinomycetaceae</taxon>
        <taxon>Polycladospora</taxon>
    </lineage>
</organism>
<feature type="binding site" evidence="13">
    <location>
        <begin position="98"/>
        <end position="100"/>
    </location>
    <ligand>
        <name>NAD(+)</name>
        <dbReference type="ChEBI" id="CHEBI:57540"/>
    </ligand>
</feature>
<keyword evidence="4 13" id="KW-0521">NADP</keyword>
<dbReference type="AlphaFoldDB" id="A0A926RWK0"/>
<dbReference type="Gene3D" id="3.40.50.720">
    <property type="entry name" value="NAD(P)-binding Rossmann-like Domain"/>
    <property type="match status" value="1"/>
</dbReference>
<dbReference type="SUPFAM" id="SSF51735">
    <property type="entry name" value="NAD(P)-binding Rossmann-fold domains"/>
    <property type="match status" value="1"/>
</dbReference>
<dbReference type="PIRSF" id="PIRSF000161">
    <property type="entry name" value="DHPR"/>
    <property type="match status" value="1"/>
</dbReference>
<evidence type="ECO:0000256" key="13">
    <source>
        <dbReference type="HAMAP-Rule" id="MF_00102"/>
    </source>
</evidence>
<reference evidence="16" key="1">
    <citation type="submission" date="2020-09" db="EMBL/GenBank/DDBJ databases">
        <title>A novel bacterium of genus Hazenella, isolated from South China Sea.</title>
        <authorList>
            <person name="Huang H."/>
            <person name="Mo K."/>
            <person name="Hu Y."/>
        </authorList>
    </citation>
    <scope>NUCLEOTIDE SEQUENCE</scope>
    <source>
        <strain evidence="16">IB182357</strain>
    </source>
</reference>
<keyword evidence="17" id="KW-1185">Reference proteome</keyword>
<evidence type="ECO:0000259" key="14">
    <source>
        <dbReference type="Pfam" id="PF01113"/>
    </source>
</evidence>
<dbReference type="GO" id="GO:0005829">
    <property type="term" value="C:cytosol"/>
    <property type="evidence" value="ECO:0007669"/>
    <property type="project" value="TreeGrafter"/>
</dbReference>
<evidence type="ECO:0000256" key="6">
    <source>
        <dbReference type="ARBA" id="ARBA00023002"/>
    </source>
</evidence>
<comment type="subcellular location">
    <subcellularLocation>
        <location evidence="13">Cytoplasm</location>
    </subcellularLocation>
</comment>